<sequence>MEIGKDEERQLKTKRRKETEELKEERKKEKKDRGGKGKRKGVIRTAGPSPI</sequence>
<dbReference type="Proteomes" id="UP000078512">
    <property type="component" value="Unassembled WGS sequence"/>
</dbReference>
<feature type="non-terminal residue" evidence="2">
    <location>
        <position position="1"/>
    </location>
</feature>
<accession>A0A197JE28</accession>
<dbReference type="AlphaFoldDB" id="A0A197JE28"/>
<reference evidence="2 3" key="1">
    <citation type="submission" date="2016-05" db="EMBL/GenBank/DDBJ databases">
        <title>Genome sequencing reveals origins of a unique bacterial endosymbiosis in the earliest lineages of terrestrial Fungi.</title>
        <authorList>
            <consortium name="DOE Joint Genome Institute"/>
            <person name="Uehling J."/>
            <person name="Gryganskyi A."/>
            <person name="Hameed K."/>
            <person name="Tschaplinski T."/>
            <person name="Misztal P."/>
            <person name="Wu S."/>
            <person name="Desiro A."/>
            <person name="Vande Pol N."/>
            <person name="Du Z.-Y."/>
            <person name="Zienkiewicz A."/>
            <person name="Zienkiewicz K."/>
            <person name="Morin E."/>
            <person name="Tisserant E."/>
            <person name="Splivallo R."/>
            <person name="Hainaut M."/>
            <person name="Henrissat B."/>
            <person name="Ohm R."/>
            <person name="Kuo A."/>
            <person name="Yan J."/>
            <person name="Lipzen A."/>
            <person name="Nolan M."/>
            <person name="Labutti K."/>
            <person name="Barry K."/>
            <person name="Goldstein A."/>
            <person name="Labbe J."/>
            <person name="Schadt C."/>
            <person name="Tuskan G."/>
            <person name="Grigoriev I."/>
            <person name="Martin F."/>
            <person name="Vilgalys R."/>
            <person name="Bonito G."/>
        </authorList>
    </citation>
    <scope>NUCLEOTIDE SEQUENCE [LARGE SCALE GENOMIC DNA]</scope>
    <source>
        <strain evidence="2 3">AG-77</strain>
    </source>
</reference>
<name>A0A197JE28_9FUNG</name>
<organism evidence="2 3">
    <name type="scientific">Linnemannia elongata AG-77</name>
    <dbReference type="NCBI Taxonomy" id="1314771"/>
    <lineage>
        <taxon>Eukaryota</taxon>
        <taxon>Fungi</taxon>
        <taxon>Fungi incertae sedis</taxon>
        <taxon>Mucoromycota</taxon>
        <taxon>Mortierellomycotina</taxon>
        <taxon>Mortierellomycetes</taxon>
        <taxon>Mortierellales</taxon>
        <taxon>Mortierellaceae</taxon>
        <taxon>Linnemannia</taxon>
    </lineage>
</organism>
<dbReference type="EMBL" id="KV442124">
    <property type="protein sequence ID" value="OAQ23263.1"/>
    <property type="molecule type" value="Genomic_DNA"/>
</dbReference>
<evidence type="ECO:0000313" key="3">
    <source>
        <dbReference type="Proteomes" id="UP000078512"/>
    </source>
</evidence>
<proteinExistence type="predicted"/>
<feature type="compositionally biased region" description="Basic and acidic residues" evidence="1">
    <location>
        <begin position="1"/>
        <end position="35"/>
    </location>
</feature>
<gene>
    <name evidence="2" type="ORF">K457DRAFT_142803</name>
</gene>
<evidence type="ECO:0000313" key="2">
    <source>
        <dbReference type="EMBL" id="OAQ23263.1"/>
    </source>
</evidence>
<feature type="region of interest" description="Disordered" evidence="1">
    <location>
        <begin position="1"/>
        <end position="51"/>
    </location>
</feature>
<evidence type="ECO:0000256" key="1">
    <source>
        <dbReference type="SAM" id="MobiDB-lite"/>
    </source>
</evidence>
<keyword evidence="3" id="KW-1185">Reference proteome</keyword>
<protein>
    <submittedName>
        <fullName evidence="2">Uncharacterized protein</fullName>
    </submittedName>
</protein>